<sequence>MICKKNSATWQYDDSCRNVYLYCNPATNTCDYKGCTNSDYMKGWDTRIHGYPQRCRGGTYCPDDNSGCKQLVNPGGHCELQRDDECAGQIPICLNSTCYVKAAPLGGNCVEDITEYTSYDAQGYALRQRIIRDNCMEGTYCSNSSKCAQSSLNGFTCSQDRECISQTCSTDGICINGPDVFHTIPTWLWAVLGIAIVLFILVVLGVLWILHRYQSKKEREKIIKFFGDNEEFAKYAMLEEDSNDGLTAASGEHHDISANKEKSNTSRTSMVFLAHPDYHVSSALGTTRPLSFLPGSNSSVSRLRNSTPATLPAGSTPRISLGGSATPPFNGSRSSMPRASTSDLPN</sequence>
<dbReference type="EMBL" id="JAEPRB010000154">
    <property type="protein sequence ID" value="KAG2220039.1"/>
    <property type="molecule type" value="Genomic_DNA"/>
</dbReference>
<feature type="region of interest" description="Disordered" evidence="1">
    <location>
        <begin position="297"/>
        <end position="346"/>
    </location>
</feature>
<protein>
    <submittedName>
        <fullName evidence="3">Uncharacterized protein</fullName>
    </submittedName>
</protein>
<evidence type="ECO:0000313" key="3">
    <source>
        <dbReference type="EMBL" id="KAG2220039.1"/>
    </source>
</evidence>
<reference evidence="3 4" key="1">
    <citation type="submission" date="2020-12" db="EMBL/GenBank/DDBJ databases">
        <title>Metabolic potential, ecology and presence of endohyphal bacteria is reflected in genomic diversity of Mucoromycotina.</title>
        <authorList>
            <person name="Muszewska A."/>
            <person name="Okrasinska A."/>
            <person name="Steczkiewicz K."/>
            <person name="Drgas O."/>
            <person name="Orlowska M."/>
            <person name="Perlinska-Lenart U."/>
            <person name="Aleksandrzak-Piekarczyk T."/>
            <person name="Szatraj K."/>
            <person name="Zielenkiewicz U."/>
            <person name="Pilsyk S."/>
            <person name="Malc E."/>
            <person name="Mieczkowski P."/>
            <person name="Kruszewska J.S."/>
            <person name="Biernat P."/>
            <person name="Pawlowska J."/>
        </authorList>
    </citation>
    <scope>NUCLEOTIDE SEQUENCE [LARGE SCALE GENOMIC DNA]</scope>
    <source>
        <strain evidence="3 4">CBS 142.35</strain>
    </source>
</reference>
<keyword evidence="4" id="KW-1185">Reference proteome</keyword>
<accession>A0A8H7RZT5</accession>
<feature type="compositionally biased region" description="Polar residues" evidence="1">
    <location>
        <begin position="327"/>
        <end position="346"/>
    </location>
</feature>
<proteinExistence type="predicted"/>
<keyword evidence="2" id="KW-0472">Membrane</keyword>
<feature type="compositionally biased region" description="Polar residues" evidence="1">
    <location>
        <begin position="297"/>
        <end position="309"/>
    </location>
</feature>
<name>A0A8H7RZT5_9FUNG</name>
<dbReference type="AlphaFoldDB" id="A0A8H7RZT5"/>
<evidence type="ECO:0000256" key="2">
    <source>
        <dbReference type="SAM" id="Phobius"/>
    </source>
</evidence>
<dbReference type="OrthoDB" id="195231at2759"/>
<keyword evidence="2" id="KW-0812">Transmembrane</keyword>
<organism evidence="3 4">
    <name type="scientific">Circinella minor</name>
    <dbReference type="NCBI Taxonomy" id="1195481"/>
    <lineage>
        <taxon>Eukaryota</taxon>
        <taxon>Fungi</taxon>
        <taxon>Fungi incertae sedis</taxon>
        <taxon>Mucoromycota</taxon>
        <taxon>Mucoromycotina</taxon>
        <taxon>Mucoromycetes</taxon>
        <taxon>Mucorales</taxon>
        <taxon>Lichtheimiaceae</taxon>
        <taxon>Circinella</taxon>
    </lineage>
</organism>
<evidence type="ECO:0000256" key="1">
    <source>
        <dbReference type="SAM" id="MobiDB-lite"/>
    </source>
</evidence>
<keyword evidence="2" id="KW-1133">Transmembrane helix</keyword>
<dbReference type="Proteomes" id="UP000646827">
    <property type="component" value="Unassembled WGS sequence"/>
</dbReference>
<comment type="caution">
    <text evidence="3">The sequence shown here is derived from an EMBL/GenBank/DDBJ whole genome shotgun (WGS) entry which is preliminary data.</text>
</comment>
<feature type="transmembrane region" description="Helical" evidence="2">
    <location>
        <begin position="187"/>
        <end position="210"/>
    </location>
</feature>
<gene>
    <name evidence="3" type="ORF">INT45_012215</name>
</gene>
<evidence type="ECO:0000313" key="4">
    <source>
        <dbReference type="Proteomes" id="UP000646827"/>
    </source>
</evidence>